<dbReference type="EMBL" id="WMBR01000003">
    <property type="protein sequence ID" value="MXP22196.1"/>
    <property type="molecule type" value="Genomic_DNA"/>
</dbReference>
<reference evidence="1 2" key="1">
    <citation type="submission" date="2019-11" db="EMBL/GenBank/DDBJ databases">
        <title>Gordonia sp. nov., a novel actinobacterium isolated from mangrove soil in Hainan.</title>
        <authorList>
            <person name="Huang X."/>
            <person name="Xie Y."/>
            <person name="Chu X."/>
            <person name="Xiao K."/>
        </authorList>
    </citation>
    <scope>NUCLEOTIDE SEQUENCE [LARGE SCALE GENOMIC DNA]</scope>
    <source>
        <strain evidence="1 2">HNM0687</strain>
    </source>
</reference>
<protein>
    <submittedName>
        <fullName evidence="1">Lycopene cyclase</fullName>
    </submittedName>
</protein>
<organism evidence="1 2">
    <name type="scientific">Gordonia mangrovi</name>
    <dbReference type="NCBI Taxonomy" id="2665643"/>
    <lineage>
        <taxon>Bacteria</taxon>
        <taxon>Bacillati</taxon>
        <taxon>Actinomycetota</taxon>
        <taxon>Actinomycetes</taxon>
        <taxon>Mycobacteriales</taxon>
        <taxon>Gordoniaceae</taxon>
        <taxon>Gordonia</taxon>
    </lineage>
</organism>
<dbReference type="RefSeq" id="WP_160902377.1">
    <property type="nucleotide sequence ID" value="NZ_CP102850.1"/>
</dbReference>
<comment type="caution">
    <text evidence="1">The sequence shown here is derived from an EMBL/GenBank/DDBJ whole genome shotgun (WGS) entry which is preliminary data.</text>
</comment>
<dbReference type="InterPro" id="IPR036188">
    <property type="entry name" value="FAD/NAD-bd_sf"/>
</dbReference>
<evidence type="ECO:0000313" key="1">
    <source>
        <dbReference type="EMBL" id="MXP22196.1"/>
    </source>
</evidence>
<dbReference type="AlphaFoldDB" id="A0A6L7GQN2"/>
<dbReference type="Pfam" id="PF05834">
    <property type="entry name" value="Lycopene_cycl"/>
    <property type="match status" value="1"/>
</dbReference>
<proteinExistence type="predicted"/>
<name>A0A6L7GQN2_9ACTN</name>
<evidence type="ECO:0000313" key="2">
    <source>
        <dbReference type="Proteomes" id="UP000475545"/>
    </source>
</evidence>
<dbReference type="PANTHER" id="PTHR39757">
    <property type="match status" value="1"/>
</dbReference>
<keyword evidence="2" id="KW-1185">Reference proteome</keyword>
<sequence length="372" mass="39533">MTPHVAVLGAGPAGRGLAHRLLVAGFDVTVVEAHPTRPWRATYACWSDELPDWVAQTALAAQVDTVGVIGHTATELARGYSVFDTVALQRSLTLEDGHVVGGRVGEVDGGLVHLTDGTTVAADVVVDCRGTAARHAPRQTAFGIVVDEATARRHLDGGAALLMDWRTSGGDRALLPSFLYAIPLGDNEFLLEETCLAGRPALPLDVLERRLCDRLGGLPADVRRTERVSFPLLAASARPWRQHPFRYGAAGGFLHPTTGYSVAAALRGADEVVAAISAGTDPASALWPRAARAVYRLRLRGLGVLLKLDADQTLRFFDAFFAMPLSAQRGYLSDRGDLAATLEAMARVFAGLDMSMRTAVARGCLGVPQPDA</sequence>
<dbReference type="Proteomes" id="UP000475545">
    <property type="component" value="Unassembled WGS sequence"/>
</dbReference>
<dbReference type="PANTHER" id="PTHR39757:SF5">
    <property type="entry name" value="OS02G0190600 PROTEIN"/>
    <property type="match status" value="1"/>
</dbReference>
<accession>A0A6L7GQN2</accession>
<dbReference type="Gene3D" id="3.50.50.60">
    <property type="entry name" value="FAD/NAD(P)-binding domain"/>
    <property type="match status" value="1"/>
</dbReference>
<dbReference type="SUPFAM" id="SSF51905">
    <property type="entry name" value="FAD/NAD(P)-binding domain"/>
    <property type="match status" value="1"/>
</dbReference>
<gene>
    <name evidence="1" type="ORF">GIY30_12670</name>
</gene>